<organism evidence="2 3">
    <name type="scientific">Clostridium cibarium</name>
    <dbReference type="NCBI Taxonomy" id="2762247"/>
    <lineage>
        <taxon>Bacteria</taxon>
        <taxon>Bacillati</taxon>
        <taxon>Bacillota</taxon>
        <taxon>Clostridia</taxon>
        <taxon>Eubacteriales</taxon>
        <taxon>Clostridiaceae</taxon>
        <taxon>Clostridium</taxon>
    </lineage>
</organism>
<dbReference type="InterPro" id="IPR010001">
    <property type="entry name" value="BofA"/>
</dbReference>
<feature type="transmembrane region" description="Helical" evidence="1">
    <location>
        <begin position="12"/>
        <end position="29"/>
    </location>
</feature>
<keyword evidence="1" id="KW-1133">Transmembrane helix</keyword>
<keyword evidence="3" id="KW-1185">Reference proteome</keyword>
<feature type="transmembrane region" description="Helical" evidence="1">
    <location>
        <begin position="62"/>
        <end position="84"/>
    </location>
</feature>
<feature type="transmembrane region" description="Helical" evidence="1">
    <location>
        <begin position="36"/>
        <end position="56"/>
    </location>
</feature>
<dbReference type="Proteomes" id="UP000627781">
    <property type="component" value="Unassembled WGS sequence"/>
</dbReference>
<dbReference type="Pfam" id="PF07441">
    <property type="entry name" value="BofA"/>
    <property type="match status" value="1"/>
</dbReference>
<dbReference type="NCBIfam" id="TIGR02862">
    <property type="entry name" value="spore_BofA"/>
    <property type="match status" value="1"/>
</dbReference>
<dbReference type="RefSeq" id="WP_143318098.1">
    <property type="nucleotide sequence ID" value="NZ_JACSRA010000025.1"/>
</dbReference>
<reference evidence="2 3" key="1">
    <citation type="submission" date="2020-08" db="EMBL/GenBank/DDBJ databases">
        <title>A Genomic Blueprint of the Chicken Gut Microbiome.</title>
        <authorList>
            <person name="Gilroy R."/>
            <person name="Ravi A."/>
            <person name="Getino M."/>
            <person name="Pursley I."/>
            <person name="Horton D.L."/>
            <person name="Alikhan N.-F."/>
            <person name="Baker D."/>
            <person name="Gharbi K."/>
            <person name="Hall N."/>
            <person name="Watson M."/>
            <person name="Adriaenssens E.M."/>
            <person name="Foster-Nyarko E."/>
            <person name="Jarju S."/>
            <person name="Secka A."/>
            <person name="Antonio M."/>
            <person name="Oren A."/>
            <person name="Chaudhuri R."/>
            <person name="La Ragione R.M."/>
            <person name="Hildebrand F."/>
            <person name="Pallen M.J."/>
        </authorList>
    </citation>
    <scope>NUCLEOTIDE SEQUENCE [LARGE SCALE GENOMIC DNA]</scope>
    <source>
        <strain evidence="2 3">Sa3CVN1</strain>
    </source>
</reference>
<dbReference type="EMBL" id="JACSRA010000025">
    <property type="protein sequence ID" value="MBD7912545.1"/>
    <property type="molecule type" value="Genomic_DNA"/>
</dbReference>
<evidence type="ECO:0000256" key="1">
    <source>
        <dbReference type="SAM" id="Phobius"/>
    </source>
</evidence>
<keyword evidence="1" id="KW-0812">Transmembrane</keyword>
<keyword evidence="1" id="KW-0472">Membrane</keyword>
<protein>
    <submittedName>
        <fullName evidence="2">Pro-sigmaK processing inhibitor BofA family protein</fullName>
    </submittedName>
</protein>
<evidence type="ECO:0000313" key="2">
    <source>
        <dbReference type="EMBL" id="MBD7912545.1"/>
    </source>
</evidence>
<gene>
    <name evidence="2" type="ORF">H9661_14375</name>
</gene>
<comment type="caution">
    <text evidence="2">The sequence shown here is derived from an EMBL/GenBank/DDBJ whole genome shotgun (WGS) entry which is preliminary data.</text>
</comment>
<sequence length="88" mass="9611">MELLQSADTRLIIYGLIGVVLLFLLLKLFKWPLKILLNGIFGVVLLYIVNLIGASFNFHIGINLVTALIAGTLGIPGVAALIIFKLFM</sequence>
<evidence type="ECO:0000313" key="3">
    <source>
        <dbReference type="Proteomes" id="UP000627781"/>
    </source>
</evidence>
<name>A0ABR8PWI5_9CLOT</name>
<proteinExistence type="predicted"/>
<accession>A0ABR8PWI5</accession>